<evidence type="ECO:0000313" key="1">
    <source>
        <dbReference type="EMBL" id="OIQ87682.1"/>
    </source>
</evidence>
<protein>
    <submittedName>
        <fullName evidence="1">TPR repeat-containing protein YrrB</fullName>
    </submittedName>
</protein>
<dbReference type="Pfam" id="PF13181">
    <property type="entry name" value="TPR_8"/>
    <property type="match status" value="1"/>
</dbReference>
<dbReference type="Pfam" id="PF00515">
    <property type="entry name" value="TPR_1"/>
    <property type="match status" value="3"/>
</dbReference>
<dbReference type="Pfam" id="PF01075">
    <property type="entry name" value="Glyco_transf_9"/>
    <property type="match status" value="1"/>
</dbReference>
<dbReference type="Gene3D" id="1.25.40.10">
    <property type="entry name" value="Tetratricopeptide repeat domain"/>
    <property type="match status" value="7"/>
</dbReference>
<dbReference type="InterPro" id="IPR002201">
    <property type="entry name" value="Glyco_trans_9"/>
</dbReference>
<dbReference type="SMART" id="SM00028">
    <property type="entry name" value="TPR"/>
    <property type="match status" value="16"/>
</dbReference>
<dbReference type="EMBL" id="MLJW01000410">
    <property type="protein sequence ID" value="OIQ87682.1"/>
    <property type="molecule type" value="Genomic_DNA"/>
</dbReference>
<dbReference type="PANTHER" id="PTHR44809">
    <property type="match status" value="1"/>
</dbReference>
<dbReference type="AlphaFoldDB" id="A0A1J5QWM2"/>
<name>A0A1J5QWM2_9ZZZZ</name>
<dbReference type="PROSITE" id="PS50293">
    <property type="entry name" value="TPR_REGION"/>
    <property type="match status" value="1"/>
</dbReference>
<comment type="caution">
    <text evidence="1">The sequence shown here is derived from an EMBL/GenBank/DDBJ whole genome shotgun (WGS) entry which is preliminary data.</text>
</comment>
<dbReference type="GO" id="GO:0016757">
    <property type="term" value="F:glycosyltransferase activity"/>
    <property type="evidence" value="ECO:0007669"/>
    <property type="project" value="InterPro"/>
</dbReference>
<dbReference type="InterPro" id="IPR052943">
    <property type="entry name" value="TMTC_O-mannosyl-trnsfr"/>
</dbReference>
<dbReference type="Pfam" id="PF13414">
    <property type="entry name" value="TPR_11"/>
    <property type="match status" value="1"/>
</dbReference>
<dbReference type="PANTHER" id="PTHR44809:SF1">
    <property type="entry name" value="PROTEIN O-MANNOSYL-TRANSFERASE TMTC1"/>
    <property type="match status" value="1"/>
</dbReference>
<reference evidence="1" key="1">
    <citation type="submission" date="2016-10" db="EMBL/GenBank/DDBJ databases">
        <title>Sequence of Gallionella enrichment culture.</title>
        <authorList>
            <person name="Poehlein A."/>
            <person name="Muehling M."/>
            <person name="Daniel R."/>
        </authorList>
    </citation>
    <scope>NUCLEOTIDE SEQUENCE</scope>
</reference>
<dbReference type="InterPro" id="IPR011990">
    <property type="entry name" value="TPR-like_helical_dom_sf"/>
</dbReference>
<dbReference type="Pfam" id="PF13432">
    <property type="entry name" value="TPR_16"/>
    <property type="match status" value="4"/>
</dbReference>
<dbReference type="InterPro" id="IPR019734">
    <property type="entry name" value="TPR_rpt"/>
</dbReference>
<dbReference type="SUPFAM" id="SSF48452">
    <property type="entry name" value="TPR-like"/>
    <property type="match status" value="3"/>
</dbReference>
<organism evidence="1">
    <name type="scientific">mine drainage metagenome</name>
    <dbReference type="NCBI Taxonomy" id="410659"/>
    <lineage>
        <taxon>unclassified sequences</taxon>
        <taxon>metagenomes</taxon>
        <taxon>ecological metagenomes</taxon>
    </lineage>
</organism>
<dbReference type="Gene3D" id="3.40.50.2000">
    <property type="entry name" value="Glycogen Phosphorylase B"/>
    <property type="match status" value="2"/>
</dbReference>
<gene>
    <name evidence="1" type="primary">yrrB_15</name>
    <name evidence="1" type="ORF">GALL_304550</name>
</gene>
<accession>A0A1J5QWM2</accession>
<proteinExistence type="predicted"/>
<dbReference type="SUPFAM" id="SSF53756">
    <property type="entry name" value="UDP-Glycosyltransferase/glycogen phosphorylase"/>
    <property type="match status" value="2"/>
</dbReference>
<sequence length="1183" mass="128352">MPDQTAAPDLSAAIALYNRQRYDACAAACQQALDSHPGHPSILHLLGLAQTGLGLYPQAAATLRAARAGLPADPSILLDLAAALAAQDAPRPALAALEQAHALAPEAAVILTNMATLHQTLGELDEAERLYRRAIALDPNDATARSNLGTCLLTRAQWAEGFAEFEARLQLPALRPSARTLPVWQGQSLAGKHLLITAEQGYGDQIQYARFLPGLLPHHARVTVECRPGLERLFAALPGVAAVLPAGAPHPAADYALSIISLADRLGIAAAAPVPYLAPPEGGAPLPEAEEADIKIGLVWASQPVRGTPFERHLHAARGCPLPLLAPLAAQPGVRLYSLQQAWAAADLAAAGLPIIDLAPQLTDFTETAALIARMDLIISIDGPVAHLAGAMGKPLWVLLAPGFQDYRWGLGDGTPWYPQARLFRCGPGGWPDVTEALLRALPAQTARALFQKAGRLHLAGALDAAIALYHRVLALDPAYPQAHCNLGEALSQRHRHAPEHDDEIRACYQRALELQPDFPEACNNLGVFLVDRLRPEEAEAQFRRALELRPGFVAATNNLGNALLQQNRLVEAEALYRQVIAWDAAYVKAYNGLGNTLRLQGAFEEADAAYAQALALNPDYPEALINRAGTLVVLGRLDEAILATNRALRLRPAMAQDSSTIDLVLNELAIALLHNGQYETARQISELAVTRRPSDPEPHFRLGNAYMRMKKLDQAAKCFLQAIAVNEFFAPAYNNLGSIYLEREETRKALAFITKAVSLDASLPDIHNNLGNALRASSQPEAAKVSYAQAIALKADFPEAYNNLAVLLGELGQVEESLAAFDQAIRLLPHYAEAHSNRGNVLKSRRRLDEAIASYRNALAIRPDYHGARLNLAIALLQRGDWLEGWEDYKARWLTGSLSRLKVDFTQPEWDGRPLHGETLLFYGEQGYGDVLQFIRYAPLLAARGARVVALVHKVLLRLFQSAPGLAEVRSFDDPPAAFDYHLAMMSAPRLFATTPETIPAPVPYLAAQPADVAAWAEILAPLPGRKVGLVWSGDPRPHDFAANLLDRQRSLKLEQFAALSEIPGLSLVNLQMGVPASQLRTPPPGLALFDAMERVKDFADTAALVANLDLVVTVDTSMAHLAGALGKPVWILSRYDGCWRWLIGRETTPWYPSARLFLQTVPNDWSDALRQLADALRSFAA</sequence>
<dbReference type="PROSITE" id="PS50005">
    <property type="entry name" value="TPR"/>
    <property type="match status" value="8"/>
</dbReference>